<gene>
    <name evidence="2" type="ORF">CYNAS_LOCUS17932</name>
</gene>
<keyword evidence="1" id="KW-0812">Transmembrane</keyword>
<dbReference type="Proteomes" id="UP001176961">
    <property type="component" value="Unassembled WGS sequence"/>
</dbReference>
<proteinExistence type="predicted"/>
<organism evidence="2 3">
    <name type="scientific">Cylicocyclus nassatus</name>
    <name type="common">Nematode worm</name>
    <dbReference type="NCBI Taxonomy" id="53992"/>
    <lineage>
        <taxon>Eukaryota</taxon>
        <taxon>Metazoa</taxon>
        <taxon>Ecdysozoa</taxon>
        <taxon>Nematoda</taxon>
        <taxon>Chromadorea</taxon>
        <taxon>Rhabditida</taxon>
        <taxon>Rhabditina</taxon>
        <taxon>Rhabditomorpha</taxon>
        <taxon>Strongyloidea</taxon>
        <taxon>Strongylidae</taxon>
        <taxon>Cylicocyclus</taxon>
    </lineage>
</organism>
<keyword evidence="3" id="KW-1185">Reference proteome</keyword>
<dbReference type="EMBL" id="CATQJL010000316">
    <property type="protein sequence ID" value="CAJ0605949.1"/>
    <property type="molecule type" value="Genomic_DNA"/>
</dbReference>
<accession>A0AA36H8D7</accession>
<evidence type="ECO:0000313" key="2">
    <source>
        <dbReference type="EMBL" id="CAJ0605949.1"/>
    </source>
</evidence>
<protein>
    <submittedName>
        <fullName evidence="2">Uncharacterized protein</fullName>
    </submittedName>
</protein>
<evidence type="ECO:0000313" key="3">
    <source>
        <dbReference type="Proteomes" id="UP001176961"/>
    </source>
</evidence>
<name>A0AA36H8D7_CYLNA</name>
<comment type="caution">
    <text evidence="2">The sequence shown here is derived from an EMBL/GenBank/DDBJ whole genome shotgun (WGS) entry which is preliminary data.</text>
</comment>
<reference evidence="2" key="1">
    <citation type="submission" date="2023-07" db="EMBL/GenBank/DDBJ databases">
        <authorList>
            <consortium name="CYATHOMIX"/>
        </authorList>
    </citation>
    <scope>NUCLEOTIDE SEQUENCE</scope>
    <source>
        <strain evidence="2">N/A</strain>
    </source>
</reference>
<dbReference type="AlphaFoldDB" id="A0AA36H8D7"/>
<sequence length="358" mass="40640">MLHLGATDEKHETFRFGYDYILDIVLNSKIIADATASIEKAVREIIPTADLLQACGNQMKFGLFKMLPSKLEIRLQGFEIEELGNSIYLSSSEKLNESVQIVFPILLLLLATSLLYVEKLPNVSKAENISLDIYKPGSFIIFGAKEITYEVYKVLRTLSAYPSIEVQICSSIDCLERTSEWYMLAGAVVLGCEWHHTKEKHICNLQSSLATDTNQTSNSLMWTQFLPQDVDHVTRELWFASDTFFGLPSLLQLFKHFYYSEVEQQLIVDIELKKYQQGVQEAAWITQLVAAALISFFASGPLHERKSLFKKQQFKAGVSALLYWITQFVFDFILIVIAILGLFIISIAIGLYQTAIFL</sequence>
<keyword evidence="1" id="KW-0472">Membrane</keyword>
<feature type="transmembrane region" description="Helical" evidence="1">
    <location>
        <begin position="322"/>
        <end position="352"/>
    </location>
</feature>
<evidence type="ECO:0000256" key="1">
    <source>
        <dbReference type="SAM" id="Phobius"/>
    </source>
</evidence>
<keyword evidence="1" id="KW-1133">Transmembrane helix</keyword>